<dbReference type="InterPro" id="IPR051695">
    <property type="entry name" value="Phosphoglycerate_Mutase"/>
</dbReference>
<dbReference type="InterPro" id="IPR029033">
    <property type="entry name" value="His_PPase_superfam"/>
</dbReference>
<dbReference type="SMART" id="SM00855">
    <property type="entry name" value="PGAM"/>
    <property type="match status" value="1"/>
</dbReference>
<feature type="binding site" evidence="3">
    <location>
        <begin position="7"/>
        <end position="14"/>
    </location>
    <ligand>
        <name>substrate</name>
    </ligand>
</feature>
<organism evidence="4 5">
    <name type="scientific">Paenibacillus nanensis</name>
    <dbReference type="NCBI Taxonomy" id="393251"/>
    <lineage>
        <taxon>Bacteria</taxon>
        <taxon>Bacillati</taxon>
        <taxon>Bacillota</taxon>
        <taxon>Bacilli</taxon>
        <taxon>Bacillales</taxon>
        <taxon>Paenibacillaceae</taxon>
        <taxon>Paenibacillus</taxon>
    </lineage>
</organism>
<accession>A0A3A1V4G8</accession>
<dbReference type="PANTHER" id="PTHR46517:SF1">
    <property type="entry name" value="FRUCTOSE-2,6-BISPHOSPHATASE TIGAR"/>
    <property type="match status" value="1"/>
</dbReference>
<dbReference type="CDD" id="cd07067">
    <property type="entry name" value="HP_PGM_like"/>
    <property type="match status" value="1"/>
</dbReference>
<dbReference type="PANTHER" id="PTHR46517">
    <property type="entry name" value="FRUCTOSE-2,6-BISPHOSPHATASE TIGAR"/>
    <property type="match status" value="1"/>
</dbReference>
<reference evidence="4 5" key="1">
    <citation type="submission" date="2018-09" db="EMBL/GenBank/DDBJ databases">
        <title>Paenibacillus aracenensis nov. sp. isolated from a cave in southern Spain.</title>
        <authorList>
            <person name="Jurado V."/>
            <person name="Gutierrez-Patricio S."/>
            <person name="Gonzalez-Pimentel J.L."/>
            <person name="Miller A.Z."/>
            <person name="Laiz L."/>
            <person name="Saiz-Jimenez C."/>
        </authorList>
    </citation>
    <scope>NUCLEOTIDE SEQUENCE [LARGE SCALE GENOMIC DNA]</scope>
    <source>
        <strain evidence="4 5">DSM 22867</strain>
    </source>
</reference>
<dbReference type="OrthoDB" id="9782128at2"/>
<sequence>MLIGFVRHGETDWNAAGRIQGQTDIPLNEAGIQQAKALAARLSREERIWDAVASSDLMRARQTAAIIAQELNIPLLDSDTRLRERAFGEVEGTTEEDRLKRWGADWRELELGVETDEAMRNRGLEALSELTEREPERNVLIVSHGSFIAQMLQALCSDLEDSRLGNLSYSILERQEKGWRTLLHNCTRHLEQF</sequence>
<evidence type="ECO:0000256" key="1">
    <source>
        <dbReference type="ARBA" id="ARBA00022801"/>
    </source>
</evidence>
<gene>
    <name evidence="4" type="ORF">D3P08_08665</name>
</gene>
<dbReference type="GO" id="GO:0004331">
    <property type="term" value="F:fructose-2,6-bisphosphate 2-phosphatase activity"/>
    <property type="evidence" value="ECO:0007669"/>
    <property type="project" value="TreeGrafter"/>
</dbReference>
<dbReference type="RefSeq" id="WP_119599112.1">
    <property type="nucleotide sequence ID" value="NZ_QXQA01000004.1"/>
</dbReference>
<evidence type="ECO:0000313" key="5">
    <source>
        <dbReference type="Proteomes" id="UP000266482"/>
    </source>
</evidence>
<feature type="active site" description="Proton donor/acceptor" evidence="2">
    <location>
        <position position="84"/>
    </location>
</feature>
<protein>
    <submittedName>
        <fullName evidence="4">Histidine phosphatase family protein</fullName>
    </submittedName>
</protein>
<dbReference type="GO" id="GO:0045820">
    <property type="term" value="P:negative regulation of glycolytic process"/>
    <property type="evidence" value="ECO:0007669"/>
    <property type="project" value="TreeGrafter"/>
</dbReference>
<keyword evidence="1" id="KW-0378">Hydrolase</keyword>
<proteinExistence type="predicted"/>
<comment type="caution">
    <text evidence="4">The sequence shown here is derived from an EMBL/GenBank/DDBJ whole genome shotgun (WGS) entry which is preliminary data.</text>
</comment>
<evidence type="ECO:0000256" key="3">
    <source>
        <dbReference type="PIRSR" id="PIRSR613078-2"/>
    </source>
</evidence>
<dbReference type="SUPFAM" id="SSF53254">
    <property type="entry name" value="Phosphoglycerate mutase-like"/>
    <property type="match status" value="1"/>
</dbReference>
<dbReference type="AlphaFoldDB" id="A0A3A1V4G8"/>
<dbReference type="Gene3D" id="3.40.50.1240">
    <property type="entry name" value="Phosphoglycerate mutase-like"/>
    <property type="match status" value="1"/>
</dbReference>
<dbReference type="InterPro" id="IPR013078">
    <property type="entry name" value="His_Pase_superF_clade-1"/>
</dbReference>
<evidence type="ECO:0000313" key="4">
    <source>
        <dbReference type="EMBL" id="RIX53503.1"/>
    </source>
</evidence>
<feature type="active site" description="Tele-phosphohistidine intermediate" evidence="2">
    <location>
        <position position="8"/>
    </location>
</feature>
<keyword evidence="5" id="KW-1185">Reference proteome</keyword>
<name>A0A3A1V4G8_9BACL</name>
<dbReference type="Pfam" id="PF00300">
    <property type="entry name" value="His_Phos_1"/>
    <property type="match status" value="1"/>
</dbReference>
<dbReference type="GO" id="GO:0005829">
    <property type="term" value="C:cytosol"/>
    <property type="evidence" value="ECO:0007669"/>
    <property type="project" value="TreeGrafter"/>
</dbReference>
<dbReference type="Proteomes" id="UP000266482">
    <property type="component" value="Unassembled WGS sequence"/>
</dbReference>
<dbReference type="GO" id="GO:0043456">
    <property type="term" value="P:regulation of pentose-phosphate shunt"/>
    <property type="evidence" value="ECO:0007669"/>
    <property type="project" value="TreeGrafter"/>
</dbReference>
<evidence type="ECO:0000256" key="2">
    <source>
        <dbReference type="PIRSR" id="PIRSR613078-1"/>
    </source>
</evidence>
<dbReference type="EMBL" id="QXQA01000004">
    <property type="protein sequence ID" value="RIX53503.1"/>
    <property type="molecule type" value="Genomic_DNA"/>
</dbReference>
<feature type="binding site" evidence="3">
    <location>
        <position position="59"/>
    </location>
    <ligand>
        <name>substrate</name>
    </ligand>
</feature>